<dbReference type="GO" id="GO:0016861">
    <property type="term" value="F:intramolecular oxidoreductase activity, interconverting aldoses and ketoses"/>
    <property type="evidence" value="ECO:0007669"/>
    <property type="project" value="InterPro"/>
</dbReference>
<dbReference type="GO" id="GO:0019852">
    <property type="term" value="P:L-ascorbic acid metabolic process"/>
    <property type="evidence" value="ECO:0007669"/>
    <property type="project" value="TreeGrafter"/>
</dbReference>
<dbReference type="NCBIfam" id="TIGR00542">
    <property type="entry name" value="hxl6Piso_put"/>
    <property type="match status" value="1"/>
</dbReference>
<dbReference type="InterPro" id="IPR036237">
    <property type="entry name" value="Xyl_isomerase-like_sf"/>
</dbReference>
<evidence type="ECO:0000313" key="4">
    <source>
        <dbReference type="EMBL" id="TDW25822.1"/>
    </source>
</evidence>
<evidence type="ECO:0000256" key="1">
    <source>
        <dbReference type="ARBA" id="ARBA00023235"/>
    </source>
</evidence>
<dbReference type="RefSeq" id="WP_243833719.1">
    <property type="nucleotide sequence ID" value="NZ_SODD01000003.1"/>
</dbReference>
<proteinExistence type="predicted"/>
<dbReference type="Pfam" id="PF01261">
    <property type="entry name" value="AP_endonuc_2"/>
    <property type="match status" value="1"/>
</dbReference>
<dbReference type="NCBIfam" id="NF009688">
    <property type="entry name" value="PRK13209.1"/>
    <property type="match status" value="1"/>
</dbReference>
<dbReference type="InterPro" id="IPR050417">
    <property type="entry name" value="Sugar_Epim/Isomerase"/>
</dbReference>
<accession>A0A4R8A604</accession>
<dbReference type="InterPro" id="IPR013022">
    <property type="entry name" value="Xyl_isomerase-like_TIM-brl"/>
</dbReference>
<evidence type="ECO:0000313" key="5">
    <source>
        <dbReference type="Proteomes" id="UP000294743"/>
    </source>
</evidence>
<dbReference type="AlphaFoldDB" id="A0A4R8A604"/>
<organism evidence="4 5">
    <name type="scientific">Breznakia blatticola</name>
    <dbReference type="NCBI Taxonomy" id="1754012"/>
    <lineage>
        <taxon>Bacteria</taxon>
        <taxon>Bacillati</taxon>
        <taxon>Bacillota</taxon>
        <taxon>Erysipelotrichia</taxon>
        <taxon>Erysipelotrichales</taxon>
        <taxon>Erysipelotrichaceae</taxon>
        <taxon>Breznakia</taxon>
    </lineage>
</organism>
<keyword evidence="1 4" id="KW-0413">Isomerase</keyword>
<dbReference type="EMBL" id="SODD01000003">
    <property type="protein sequence ID" value="TDW25822.1"/>
    <property type="molecule type" value="Genomic_DNA"/>
</dbReference>
<evidence type="ECO:0000259" key="3">
    <source>
        <dbReference type="Pfam" id="PF01261"/>
    </source>
</evidence>
<reference evidence="4 5" key="1">
    <citation type="submission" date="2019-03" db="EMBL/GenBank/DDBJ databases">
        <title>Genomic Encyclopedia of Type Strains, Phase IV (KMG-IV): sequencing the most valuable type-strain genomes for metagenomic binning, comparative biology and taxonomic classification.</title>
        <authorList>
            <person name="Goeker M."/>
        </authorList>
    </citation>
    <scope>NUCLEOTIDE SEQUENCE [LARGE SCALE GENOMIC DNA]</scope>
    <source>
        <strain evidence="4 5">DSM 28867</strain>
    </source>
</reference>
<evidence type="ECO:0000256" key="2">
    <source>
        <dbReference type="NCBIfam" id="TIGR00542"/>
    </source>
</evidence>
<dbReference type="GO" id="GO:0034015">
    <property type="term" value="F:L-ribulose-5-phosphate 3-epimerase activity"/>
    <property type="evidence" value="ECO:0007669"/>
    <property type="project" value="TreeGrafter"/>
</dbReference>
<keyword evidence="5" id="KW-1185">Reference proteome</keyword>
<dbReference type="InterPro" id="IPR004560">
    <property type="entry name" value="L-Ru-5P_3-Epase"/>
</dbReference>
<dbReference type="Gene3D" id="3.20.20.150">
    <property type="entry name" value="Divalent-metal-dependent TIM barrel enzymes"/>
    <property type="match status" value="1"/>
</dbReference>
<dbReference type="Proteomes" id="UP000294743">
    <property type="component" value="Unassembled WGS sequence"/>
</dbReference>
<gene>
    <name evidence="4" type="ORF">EDD63_103110</name>
</gene>
<comment type="caution">
    <text evidence="4">The sequence shown here is derived from an EMBL/GenBank/DDBJ whole genome shotgun (WGS) entry which is preliminary data.</text>
</comment>
<dbReference type="PANTHER" id="PTHR43489">
    <property type="entry name" value="ISOMERASE"/>
    <property type="match status" value="1"/>
</dbReference>
<feature type="domain" description="Xylose isomerase-like TIM barrel" evidence="3">
    <location>
        <begin position="26"/>
        <end position="277"/>
    </location>
</feature>
<dbReference type="PANTHER" id="PTHR43489:SF1">
    <property type="entry name" value="L-RIBULOSE-5-PHOSPHATE 3-EPIMERASE SGBU-RELATED"/>
    <property type="match status" value="1"/>
</dbReference>
<sequence>MVKNRRYQLGLYEKAIPNDQSIIEKLKLAKESGFDYLELSIDETDEKLRRIDMPQSEREALLDAMIHLDMRINSICLSGHRKYPLGHKDTEMQAKSLEIMLKAIKLASDLGVRVIQLAGYDVYYEQGDAKTKEIFIQNLKEAAQMASYYGVLLGFETMETSFMDTVEKSMEYVRLVDNPYLGVYPDIGNLKNASLLYHGDVNTDLLTGKGHIVAAHLKETIPGHYREIPFGTGHTEFKHNIELLKDMGVRLFVGEFWYTGSHTWKEDLKEANTFLREKLDHVFYGQGDRM</sequence>
<dbReference type="SUPFAM" id="SSF51658">
    <property type="entry name" value="Xylose isomerase-like"/>
    <property type="match status" value="1"/>
</dbReference>
<protein>
    <recommendedName>
        <fullName evidence="2">L-ribulose-5-phosphate 3-epimerase</fullName>
    </recommendedName>
</protein>
<name>A0A4R8A604_9FIRM</name>
<dbReference type="NCBIfam" id="NF009689">
    <property type="entry name" value="PRK13210.1"/>
    <property type="match status" value="1"/>
</dbReference>